<dbReference type="Gene3D" id="2.60.120.260">
    <property type="entry name" value="Galactose-binding domain-like"/>
    <property type="match status" value="1"/>
</dbReference>
<evidence type="ECO:0000313" key="4">
    <source>
        <dbReference type="EMBL" id="SFB55275.1"/>
    </source>
</evidence>
<dbReference type="GO" id="GO:0016788">
    <property type="term" value="F:hydrolase activity, acting on ester bonds"/>
    <property type="evidence" value="ECO:0007669"/>
    <property type="project" value="UniProtKB-ARBA"/>
</dbReference>
<proteinExistence type="predicted"/>
<name>A0A1I1BXX2_9BACT</name>
<dbReference type="Pfam" id="PF14606">
    <property type="entry name" value="Lipase_GDSL_3"/>
    <property type="match status" value="1"/>
</dbReference>
<dbReference type="STRING" id="237018.SAMN04489723_11972"/>
<dbReference type="InterPro" id="IPR013830">
    <property type="entry name" value="SGNH_hydro"/>
</dbReference>
<dbReference type="EMBL" id="FOKK01000019">
    <property type="protein sequence ID" value="SFB55275.1"/>
    <property type="molecule type" value="Genomic_DNA"/>
</dbReference>
<feature type="signal peptide" evidence="1">
    <location>
        <begin position="1"/>
        <end position="34"/>
    </location>
</feature>
<dbReference type="Gene3D" id="3.40.50.1110">
    <property type="entry name" value="SGNH hydrolase"/>
    <property type="match status" value="1"/>
</dbReference>
<dbReference type="Pfam" id="PF14607">
    <property type="entry name" value="GxDLY"/>
    <property type="match status" value="1"/>
</dbReference>
<feature type="domain" description="SGNH hydrolase-type esterase" evidence="2">
    <location>
        <begin position="191"/>
        <end position="373"/>
    </location>
</feature>
<keyword evidence="1" id="KW-0732">Signal</keyword>
<dbReference type="InterPro" id="IPR036514">
    <property type="entry name" value="SGNH_hydro_sf"/>
</dbReference>
<dbReference type="Proteomes" id="UP000198790">
    <property type="component" value="Unassembled WGS sequence"/>
</dbReference>
<dbReference type="InterPro" id="IPR032740">
    <property type="entry name" value="GxDLY"/>
</dbReference>
<protein>
    <submittedName>
        <fullName evidence="4">Lysophospholipase L1</fullName>
    </submittedName>
</protein>
<reference evidence="4 5" key="1">
    <citation type="submission" date="2016-10" db="EMBL/GenBank/DDBJ databases">
        <authorList>
            <person name="de Groot N.N."/>
        </authorList>
    </citation>
    <scope>NUCLEOTIDE SEQUENCE [LARGE SCALE GENOMIC DNA]</scope>
    <source>
        <strain evidence="4 5">DSM 23399</strain>
    </source>
</reference>
<evidence type="ECO:0000259" key="2">
    <source>
        <dbReference type="Pfam" id="PF14606"/>
    </source>
</evidence>
<dbReference type="SUPFAM" id="SSF52266">
    <property type="entry name" value="SGNH hydrolase"/>
    <property type="match status" value="1"/>
</dbReference>
<feature type="domain" description="SGNH hydrolase-type esterase N-terminal" evidence="3">
    <location>
        <begin position="38"/>
        <end position="183"/>
    </location>
</feature>
<accession>A0A1I1BXX2</accession>
<sequence>MRSFRSKSYVYRMNNSFKLTLILFLFLFSSASNAQEIRWYGESPEMIQALEGRGWEDIGFNRLPASAENIVRSPVWNLSRQTAGLTLRFTSDSPEIQVSFTPTSTRLEMPHMPATGVSGVDLYVKDGSGKLLWVRGNYKFGEKVTYQFQLDSESGSPKEFQLFLPLYNGLSGLEIGVPDDKSFAFTPKRTEKPILVYGTSIAQGACASRPGMAWTNIVAREMNMPMINLAFSGNGRMETEVIEYVSQIDPAIFILDCLPNLGPGAGFSSDDIKEKIRYAVTTLRAKYPDTPILLTEHAGYSDGLVYEPRAEIYENLNAWLQESFGQLNERGVTGLYTLTKEEIGLGTDDFVDGTHPTDLGMAKYASAYAKKLKEIFGKQARK</sequence>
<evidence type="ECO:0000256" key="1">
    <source>
        <dbReference type="SAM" id="SignalP"/>
    </source>
</evidence>
<evidence type="ECO:0000313" key="5">
    <source>
        <dbReference type="Proteomes" id="UP000198790"/>
    </source>
</evidence>
<keyword evidence="5" id="KW-1185">Reference proteome</keyword>
<gene>
    <name evidence="4" type="ORF">SAMN04489723_11972</name>
</gene>
<dbReference type="AlphaFoldDB" id="A0A1I1BXX2"/>
<dbReference type="CDD" id="cd01844">
    <property type="entry name" value="SGNH_hydrolase_like_6"/>
    <property type="match status" value="1"/>
</dbReference>
<organism evidence="4 5">
    <name type="scientific">Algoriphagus aquimarinus</name>
    <dbReference type="NCBI Taxonomy" id="237018"/>
    <lineage>
        <taxon>Bacteria</taxon>
        <taxon>Pseudomonadati</taxon>
        <taxon>Bacteroidota</taxon>
        <taxon>Cytophagia</taxon>
        <taxon>Cytophagales</taxon>
        <taxon>Cyclobacteriaceae</taxon>
        <taxon>Algoriphagus</taxon>
    </lineage>
</organism>
<evidence type="ECO:0000259" key="3">
    <source>
        <dbReference type="Pfam" id="PF14607"/>
    </source>
</evidence>
<feature type="chain" id="PRO_5011772786" evidence="1">
    <location>
        <begin position="35"/>
        <end position="382"/>
    </location>
</feature>